<dbReference type="PIRSF" id="PIRSF021350">
    <property type="entry name" value="UCP021350"/>
    <property type="match status" value="1"/>
</dbReference>
<accession>A0ABV7KPE8</accession>
<evidence type="ECO:0000259" key="1">
    <source>
        <dbReference type="Pfam" id="PF14493"/>
    </source>
</evidence>
<name>A0ABV7KPE8_PLAOK</name>
<dbReference type="RefSeq" id="WP_117312380.1">
    <property type="nucleotide sequence ID" value="NZ_JBHRUJ010000016.1"/>
</dbReference>
<evidence type="ECO:0000313" key="2">
    <source>
        <dbReference type="EMBL" id="MFC3211400.1"/>
    </source>
</evidence>
<dbReference type="InterPro" id="IPR029491">
    <property type="entry name" value="Helicase_HTH"/>
</dbReference>
<comment type="caution">
    <text evidence="2">The sequence shown here is derived from an EMBL/GenBank/DDBJ whole genome shotgun (WGS) entry which is preliminary data.</text>
</comment>
<evidence type="ECO:0000313" key="3">
    <source>
        <dbReference type="Proteomes" id="UP001595625"/>
    </source>
</evidence>
<proteinExistence type="predicted"/>
<keyword evidence="3" id="KW-1185">Reference proteome</keyword>
<dbReference type="InterPro" id="IPR008308">
    <property type="entry name" value="YpbB-like"/>
</dbReference>
<reference evidence="3" key="1">
    <citation type="journal article" date="2019" name="Int. J. Syst. Evol. Microbiol.">
        <title>The Global Catalogue of Microorganisms (GCM) 10K type strain sequencing project: providing services to taxonomists for standard genome sequencing and annotation.</title>
        <authorList>
            <consortium name="The Broad Institute Genomics Platform"/>
            <consortium name="The Broad Institute Genome Sequencing Center for Infectious Disease"/>
            <person name="Wu L."/>
            <person name="Ma J."/>
        </authorList>
    </citation>
    <scope>NUCLEOTIDE SEQUENCE [LARGE SCALE GENOMIC DNA]</scope>
    <source>
        <strain evidence="3">CCM 320</strain>
    </source>
</reference>
<dbReference type="EMBL" id="JBHRUJ010000016">
    <property type="protein sequence ID" value="MFC3211400.1"/>
    <property type="molecule type" value="Genomic_DNA"/>
</dbReference>
<dbReference type="Pfam" id="PF14493">
    <property type="entry name" value="HTH_40"/>
    <property type="match status" value="1"/>
</dbReference>
<dbReference type="Proteomes" id="UP001595625">
    <property type="component" value="Unassembled WGS sequence"/>
</dbReference>
<feature type="domain" description="Helicase Helix-turn-helix" evidence="1">
    <location>
        <begin position="248"/>
        <end position="334"/>
    </location>
</feature>
<gene>
    <name evidence="2" type="ORF">ACFOEJ_09980</name>
</gene>
<sequence length="341" mass="38878">MLFEDILITILKAVDGERTISSPYHLIKGKKSGQTIQDIGYYKLHPYFGVMPKLEKKVYDKAVQKLFEQGFIITDGQVVRMTEASMALQTPVPLLNGWKYRGKEQLFMARLSLIVQSLSQIHQNQRAFDPVVIAEDIQQWVKKYLHKINYRDAESCRNFKTELAVSLSKVDVDAAGKRIVVQRLSGFKIGGLTWEQIAAAERLEVIDIKLQAIETLHAWMDVLETRQFPMMSELLDGVIQQSSLTETARRTEYYFRNGRSLEEIAALRGLKTSTIEDHFVELAMNDPGFDILAFMDGSLYSKIIAVSHSRNTKRLRDIKEAIPEAGYFQIRLALATKGETL</sequence>
<organism evidence="2 3">
    <name type="scientific">Planomicrobium okeanokoites</name>
    <name type="common">Planococcus okeanokoites</name>
    <name type="synonym">Flavobacterium okeanokoites</name>
    <dbReference type="NCBI Taxonomy" id="244"/>
    <lineage>
        <taxon>Bacteria</taxon>
        <taxon>Bacillati</taxon>
        <taxon>Bacillota</taxon>
        <taxon>Bacilli</taxon>
        <taxon>Bacillales</taxon>
        <taxon>Caryophanaceae</taxon>
        <taxon>Planomicrobium</taxon>
    </lineage>
</organism>
<protein>
    <submittedName>
        <fullName evidence="2">Helix-turn-helix domain-containing protein</fullName>
    </submittedName>
</protein>